<organism evidence="1 2">
    <name type="scientific">Tetragenococcus muriaticus PMC-11-5</name>
    <dbReference type="NCBI Taxonomy" id="1302649"/>
    <lineage>
        <taxon>Bacteria</taxon>
        <taxon>Bacillati</taxon>
        <taxon>Bacillota</taxon>
        <taxon>Bacilli</taxon>
        <taxon>Lactobacillales</taxon>
        <taxon>Enterococcaceae</taxon>
        <taxon>Tetragenococcus</taxon>
    </lineage>
</organism>
<dbReference type="EMBL" id="JPVU01000098">
    <property type="protein sequence ID" value="KFN92403.1"/>
    <property type="molecule type" value="Genomic_DNA"/>
</dbReference>
<proteinExistence type="predicted"/>
<comment type="caution">
    <text evidence="1">The sequence shown here is derived from an EMBL/GenBank/DDBJ whole genome shotgun (WGS) entry which is preliminary data.</text>
</comment>
<dbReference type="CDD" id="cd00093">
    <property type="entry name" value="HTH_XRE"/>
    <property type="match status" value="1"/>
</dbReference>
<dbReference type="SUPFAM" id="SSF47413">
    <property type="entry name" value="lambda repressor-like DNA-binding domains"/>
    <property type="match status" value="1"/>
</dbReference>
<gene>
    <name evidence="1" type="ORF">TMUPMC115_0915</name>
</gene>
<sequence>MDKQKLKSIMVYNDDTQSDLAEYLGISNQTFSRKINEKGKSEFGSAEIRLIKARYDLKPEEIDQIFFDKLVS</sequence>
<accession>A0A091CDS5</accession>
<reference evidence="1 2" key="1">
    <citation type="submission" date="2014-08" db="EMBL/GenBank/DDBJ databases">
        <title>Genome sequence of Tetragenococcus muriaticus.</title>
        <authorList>
            <person name="Chuea-nongthon C."/>
            <person name="Rodtong S."/>
            <person name="Yongsawatdigul J."/>
            <person name="Steele J.L."/>
            <person name="Liu X.-y."/>
            <person name="Speers J."/>
            <person name="Glasner J.D."/>
            <person name="Neeno-Eckwall E.C."/>
        </authorList>
    </citation>
    <scope>NUCLEOTIDE SEQUENCE [LARGE SCALE GENOMIC DNA]</scope>
    <source>
        <strain evidence="1 2">PMC-11-5</strain>
    </source>
</reference>
<evidence type="ECO:0000313" key="2">
    <source>
        <dbReference type="Proteomes" id="UP000029380"/>
    </source>
</evidence>
<dbReference type="PATRIC" id="fig|1302649.3.peg.917"/>
<dbReference type="AlphaFoldDB" id="A0A091CDS5"/>
<dbReference type="GO" id="GO:0003677">
    <property type="term" value="F:DNA binding"/>
    <property type="evidence" value="ECO:0007669"/>
    <property type="project" value="InterPro"/>
</dbReference>
<dbReference type="InterPro" id="IPR001387">
    <property type="entry name" value="Cro/C1-type_HTH"/>
</dbReference>
<dbReference type="OrthoDB" id="2339919at2"/>
<evidence type="ECO:0000313" key="1">
    <source>
        <dbReference type="EMBL" id="KFN92403.1"/>
    </source>
</evidence>
<name>A0A091CDS5_9ENTE</name>
<dbReference type="RefSeq" id="WP_038025816.1">
    <property type="nucleotide sequence ID" value="NZ_JPVU01000098.1"/>
</dbReference>
<dbReference type="InterPro" id="IPR010982">
    <property type="entry name" value="Lambda_DNA-bd_dom_sf"/>
</dbReference>
<protein>
    <submittedName>
        <fullName evidence="1">Uncharacterized protein</fullName>
    </submittedName>
</protein>
<dbReference type="Proteomes" id="UP000029380">
    <property type="component" value="Unassembled WGS sequence"/>
</dbReference>